<gene>
    <name evidence="1" type="primary">rsmG</name>
    <name evidence="1" type="ORF">FRZ06_16330</name>
</gene>
<keyword evidence="2" id="KW-1185">Reference proteome</keyword>
<dbReference type="EMBL" id="CP042469">
    <property type="protein sequence ID" value="QOX64800.1"/>
    <property type="molecule type" value="Genomic_DNA"/>
</dbReference>
<evidence type="ECO:0000313" key="2">
    <source>
        <dbReference type="Proteomes" id="UP000594014"/>
    </source>
</evidence>
<accession>A0ACD1AF26</accession>
<protein>
    <submittedName>
        <fullName evidence="1">16S rRNA (Guanine(527)-N(7))-methyltransferase RsmG</fullName>
    </submittedName>
</protein>
<sequence>MKQLIDVLEEMKLPYEQGMIDQFQRYMELILEWNEKVNLTSITDQVEFIIKHYVDSVVICECTQFQEAKKIIDIGTGAGFPGIPLAILYPEKEFLLLDSLNKRIKIIQELAAEIGLQNVSFCHGRAEEFAHKKEYREHFDLCVSRAVANLAVLSEYCLPFVRLGGWFAAYKSAAADDEIESSKKAVTMLGGEMKDNYRPQTKGFDLDHRIQMIYKNKKTLAKYPRKAGTPAKEPLK</sequence>
<dbReference type="Proteomes" id="UP000594014">
    <property type="component" value="Chromosome"/>
</dbReference>
<organism evidence="1 2">
    <name type="scientific">Anoxybacterium hadale</name>
    <dbReference type="NCBI Taxonomy" id="3408580"/>
    <lineage>
        <taxon>Bacteria</taxon>
        <taxon>Bacillati</taxon>
        <taxon>Bacillota</taxon>
        <taxon>Clostridia</taxon>
        <taxon>Peptostreptococcales</taxon>
        <taxon>Anaerovoracaceae</taxon>
        <taxon>Anoxybacterium</taxon>
    </lineage>
</organism>
<reference evidence="1" key="1">
    <citation type="submission" date="2019-08" db="EMBL/GenBank/DDBJ databases">
        <title>Genome sequence of Clostridiales bacterium MT110.</title>
        <authorList>
            <person name="Cao J."/>
        </authorList>
    </citation>
    <scope>NUCLEOTIDE SEQUENCE</scope>
    <source>
        <strain evidence="1">MT110</strain>
    </source>
</reference>
<name>A0ACD1AF26_9FIRM</name>
<proteinExistence type="predicted"/>
<evidence type="ECO:0000313" key="1">
    <source>
        <dbReference type="EMBL" id="QOX64800.1"/>
    </source>
</evidence>